<dbReference type="InterPro" id="IPR017438">
    <property type="entry name" value="ATP-NAD_kinase_N"/>
</dbReference>
<dbReference type="InterPro" id="IPR016064">
    <property type="entry name" value="NAD/diacylglycerol_kinase_sf"/>
</dbReference>
<dbReference type="AlphaFoldDB" id="A0A8T2RTP2"/>
<evidence type="ECO:0000256" key="1">
    <source>
        <dbReference type="ARBA" id="ARBA00004148"/>
    </source>
</evidence>
<dbReference type="GO" id="GO:0071215">
    <property type="term" value="P:cellular response to abscisic acid stimulus"/>
    <property type="evidence" value="ECO:0007669"/>
    <property type="project" value="UniProtKB-ARBA"/>
</dbReference>
<keyword evidence="10" id="KW-1185">Reference proteome</keyword>
<reference evidence="9" key="1">
    <citation type="submission" date="2021-08" db="EMBL/GenBank/DDBJ databases">
        <title>WGS assembly of Ceratopteris richardii.</title>
        <authorList>
            <person name="Marchant D.B."/>
            <person name="Chen G."/>
            <person name="Jenkins J."/>
            <person name="Shu S."/>
            <person name="Leebens-Mack J."/>
            <person name="Grimwood J."/>
            <person name="Schmutz J."/>
            <person name="Soltis P."/>
            <person name="Soltis D."/>
            <person name="Chen Z.-H."/>
        </authorList>
    </citation>
    <scope>NUCLEOTIDE SEQUENCE</scope>
    <source>
        <strain evidence="9">Whitten #5841</strain>
        <tissue evidence="9">Leaf</tissue>
    </source>
</reference>
<dbReference type="PROSITE" id="PS50146">
    <property type="entry name" value="DAGK"/>
    <property type="match status" value="1"/>
</dbReference>
<dbReference type="EC" id="2.7.1.91" evidence="7"/>
<evidence type="ECO:0000256" key="2">
    <source>
        <dbReference type="ARBA" id="ARBA00022679"/>
    </source>
</evidence>
<dbReference type="InterPro" id="IPR050187">
    <property type="entry name" value="Lipid_Phosphate_FormReg"/>
</dbReference>
<evidence type="ECO:0000256" key="3">
    <source>
        <dbReference type="ARBA" id="ARBA00022741"/>
    </source>
</evidence>
<dbReference type="OMA" id="TMGNFYA"/>
<keyword evidence="6" id="KW-0472">Membrane</keyword>
<evidence type="ECO:0000256" key="4">
    <source>
        <dbReference type="ARBA" id="ARBA00022777"/>
    </source>
</evidence>
<dbReference type="PANTHER" id="PTHR12358">
    <property type="entry name" value="SPHINGOSINE KINASE"/>
    <property type="match status" value="1"/>
</dbReference>
<evidence type="ECO:0000256" key="6">
    <source>
        <dbReference type="ARBA" id="ARBA00023136"/>
    </source>
</evidence>
<keyword evidence="3" id="KW-0547">Nucleotide-binding</keyword>
<sequence length="487" mass="53859">MWSEDVEHDGRIAKLTLSEDGVLCWTNSAFSDSVILREDVLGLSRDRFTLTLFTFKLGKVGCFGSSSSRVRKDVVLHFRDSNTLDSWYQRMQAFLDNQGRPKRLYILINPFGGKKLAKRIFQQKVKPFLSAAGVSFTLQETEYRNHAKELAKSMEISQYDGIVCVSGDGLLLEVLNGLLARSDWKMAMKMRLGVIPAGTGNGMAKSVLHYGNESYNVENATFAIIRGNTHSLDVATVVQGQNVHHSVLSLAWGIVADVDIESERFRGLGELRNDIYSLIRITRLRKYRGTLAYVPAPGYEGSLDHISREDSDLLSSSIPDMNIEKGQQWGGYSGSMSVPEKSEWRIMNGNFILVWLMNVPWATQTVLAAPKAEVIPVRNLKEPLSDGFLDLLIIKECSRRELLKSFLKLSDGTHVKSKIMDYLKVRAVCLAPGGQVNGGVEGGYISLDGEVLARGAGAYGDGSKDPMCYGSSIYITVEKGLATVFCA</sequence>
<keyword evidence="5" id="KW-0067">ATP-binding</keyword>
<feature type="domain" description="DAGKc" evidence="8">
    <location>
        <begin position="99"/>
        <end position="241"/>
    </location>
</feature>
<dbReference type="FunFam" id="3.40.50.10330:FF:000005">
    <property type="entry name" value="Sphingosine kinase 2"/>
    <property type="match status" value="1"/>
</dbReference>
<dbReference type="PANTHER" id="PTHR12358:SF31">
    <property type="entry name" value="ACYLGLYCEROL KINASE, MITOCHONDRIAL"/>
    <property type="match status" value="1"/>
</dbReference>
<dbReference type="InterPro" id="IPR045540">
    <property type="entry name" value="YegS/DAGK_C"/>
</dbReference>
<dbReference type="SUPFAM" id="SSF111331">
    <property type="entry name" value="NAD kinase/diacylglycerol kinase-like"/>
    <property type="match status" value="1"/>
</dbReference>
<proteinExistence type="predicted"/>
<dbReference type="Gene3D" id="2.60.200.40">
    <property type="match status" value="1"/>
</dbReference>
<accession>A0A8T2RTP2</accession>
<protein>
    <recommendedName>
        <fullName evidence="7">sphingosine kinase</fullName>
        <ecNumber evidence="7">2.7.1.91</ecNumber>
    </recommendedName>
</protein>
<name>A0A8T2RTP2_CERRI</name>
<organism evidence="9 10">
    <name type="scientific">Ceratopteris richardii</name>
    <name type="common">Triangle waterfern</name>
    <dbReference type="NCBI Taxonomy" id="49495"/>
    <lineage>
        <taxon>Eukaryota</taxon>
        <taxon>Viridiplantae</taxon>
        <taxon>Streptophyta</taxon>
        <taxon>Embryophyta</taxon>
        <taxon>Tracheophyta</taxon>
        <taxon>Polypodiopsida</taxon>
        <taxon>Polypodiidae</taxon>
        <taxon>Polypodiales</taxon>
        <taxon>Pteridineae</taxon>
        <taxon>Pteridaceae</taxon>
        <taxon>Parkerioideae</taxon>
        <taxon>Ceratopteris</taxon>
    </lineage>
</organism>
<comment type="subcellular location">
    <subcellularLocation>
        <location evidence="1">Vacuole membrane</location>
        <topology evidence="1">Peripheral membrane protein</topology>
    </subcellularLocation>
</comment>
<dbReference type="SMART" id="SM00046">
    <property type="entry name" value="DAGKc"/>
    <property type="match status" value="1"/>
</dbReference>
<dbReference type="Pfam" id="PF00781">
    <property type="entry name" value="DAGK_cat"/>
    <property type="match status" value="1"/>
</dbReference>
<dbReference type="OrthoDB" id="3853857at2759"/>
<dbReference type="GO" id="GO:0005524">
    <property type="term" value="F:ATP binding"/>
    <property type="evidence" value="ECO:0007669"/>
    <property type="project" value="UniProtKB-KW"/>
</dbReference>
<evidence type="ECO:0000313" key="9">
    <source>
        <dbReference type="EMBL" id="KAH7299889.1"/>
    </source>
</evidence>
<dbReference type="InterPro" id="IPR001206">
    <property type="entry name" value="Diacylglycerol_kinase_cat_dom"/>
</dbReference>
<keyword evidence="4" id="KW-0418">Kinase</keyword>
<evidence type="ECO:0000256" key="5">
    <source>
        <dbReference type="ARBA" id="ARBA00022840"/>
    </source>
</evidence>
<evidence type="ECO:0000259" key="8">
    <source>
        <dbReference type="PROSITE" id="PS50146"/>
    </source>
</evidence>
<dbReference type="Pfam" id="PF19279">
    <property type="entry name" value="YegS_C"/>
    <property type="match status" value="1"/>
</dbReference>
<dbReference type="Gene3D" id="3.40.50.10330">
    <property type="entry name" value="Probable inorganic polyphosphate/atp-NAD kinase, domain 1"/>
    <property type="match status" value="1"/>
</dbReference>
<comment type="caution">
    <text evidence="9">The sequence shown here is derived from an EMBL/GenBank/DDBJ whole genome shotgun (WGS) entry which is preliminary data.</text>
</comment>
<evidence type="ECO:0000256" key="7">
    <source>
        <dbReference type="ARBA" id="ARBA00044037"/>
    </source>
</evidence>
<dbReference type="GO" id="GO:0005774">
    <property type="term" value="C:vacuolar membrane"/>
    <property type="evidence" value="ECO:0007669"/>
    <property type="project" value="UniProtKB-SubCell"/>
</dbReference>
<gene>
    <name evidence="9" type="ORF">KP509_24G035100</name>
</gene>
<dbReference type="Proteomes" id="UP000825935">
    <property type="component" value="Chromosome 24"/>
</dbReference>
<keyword evidence="2" id="KW-0808">Transferase</keyword>
<dbReference type="GO" id="GO:0046512">
    <property type="term" value="P:sphingosine biosynthetic process"/>
    <property type="evidence" value="ECO:0007669"/>
    <property type="project" value="TreeGrafter"/>
</dbReference>
<evidence type="ECO:0000313" key="10">
    <source>
        <dbReference type="Proteomes" id="UP000825935"/>
    </source>
</evidence>
<dbReference type="EMBL" id="CM035429">
    <property type="protein sequence ID" value="KAH7299889.1"/>
    <property type="molecule type" value="Genomic_DNA"/>
</dbReference>
<dbReference type="GO" id="GO:0008481">
    <property type="term" value="F:sphingosine kinase activity"/>
    <property type="evidence" value="ECO:0007669"/>
    <property type="project" value="UniProtKB-EC"/>
</dbReference>